<evidence type="ECO:0000256" key="1">
    <source>
        <dbReference type="SAM" id="SignalP"/>
    </source>
</evidence>
<proteinExistence type="predicted"/>
<dbReference type="OrthoDB" id="1092380at2"/>
<feature type="chain" id="PRO_5021374443" description="DUF4831 domain-containing protein" evidence="1">
    <location>
        <begin position="21"/>
        <end position="299"/>
    </location>
</feature>
<dbReference type="GeneID" id="78342636"/>
<protein>
    <recommendedName>
        <fullName evidence="4">DUF4831 domain-containing protein</fullName>
    </recommendedName>
</protein>
<feature type="signal peptide" evidence="1">
    <location>
        <begin position="1"/>
        <end position="20"/>
    </location>
</feature>
<dbReference type="InterPro" id="IPR032265">
    <property type="entry name" value="DUF4831"/>
</dbReference>
<sequence length="299" mass="32263">MKTLVSLLCCTALTVGSASAQSYRVARAGAFEENGRVEVGIPTSPLAVDLTVEKEVVTVGPYARYAQKFLGVRGALSDKTLYSVKAARVALLDRDATTASEVPAGEVRATSYLGDTETFSRVPFDKRSLVDESLETAARNAANTLFAIRRHRMELITSEAGEHVFGAGLQAALAELDRQEQAYTELFLGKRVTTTSVERITVVPDAGKQKYILCRFSPDRGLLPGNDLTGDVVLLQLDKESDGSFTLTPASPKAARTATYRVAADVVCTVYCGTEELTRATLPLFEFGRDVELALPSKK</sequence>
<dbReference type="Proteomes" id="UP000318946">
    <property type="component" value="Chromosome"/>
</dbReference>
<evidence type="ECO:0000313" key="2">
    <source>
        <dbReference type="EMBL" id="BBL04606.1"/>
    </source>
</evidence>
<evidence type="ECO:0000313" key="3">
    <source>
        <dbReference type="Proteomes" id="UP000318946"/>
    </source>
</evidence>
<dbReference type="EMBL" id="AP019735">
    <property type="protein sequence ID" value="BBL04606.1"/>
    <property type="molecule type" value="Genomic_DNA"/>
</dbReference>
<organism evidence="2 3">
    <name type="scientific">Alistipes communis</name>
    <dbReference type="NCBI Taxonomy" id="2585118"/>
    <lineage>
        <taxon>Bacteria</taxon>
        <taxon>Pseudomonadati</taxon>
        <taxon>Bacteroidota</taxon>
        <taxon>Bacteroidia</taxon>
        <taxon>Bacteroidales</taxon>
        <taxon>Rikenellaceae</taxon>
        <taxon>Alistipes</taxon>
    </lineage>
</organism>
<keyword evidence="1" id="KW-0732">Signal</keyword>
<accession>A0A4Y1WWG3</accession>
<gene>
    <name evidence="2" type="ORF">A5CBH24_19190</name>
</gene>
<dbReference type="KEGG" id="acou:A5CBH24_19190"/>
<dbReference type="RefSeq" id="WP_141413011.1">
    <property type="nucleotide sequence ID" value="NZ_AP019735.1"/>
</dbReference>
<reference evidence="3" key="1">
    <citation type="submission" date="2019-06" db="EMBL/GenBank/DDBJ databases">
        <title>Alistipes onderdonkii subsp. vulgaris subsp. nov., Alistipes dispar sp. nov. and Alistipes communis sp. nov., isolated from human faeces, and creation of Alistipes onderdonkii subsp. onderdonkii subsp. nov.</title>
        <authorList>
            <person name="Sakamoto M."/>
            <person name="Ikeyama N."/>
            <person name="Ogata Y."/>
            <person name="Suda W."/>
            <person name="Iino T."/>
            <person name="Hattori M."/>
            <person name="Ohkuma M."/>
        </authorList>
    </citation>
    <scope>NUCLEOTIDE SEQUENCE [LARGE SCALE GENOMIC DNA]</scope>
    <source>
        <strain evidence="3">5CBH24</strain>
    </source>
</reference>
<dbReference type="Pfam" id="PF16115">
    <property type="entry name" value="DUF4831"/>
    <property type="match status" value="1"/>
</dbReference>
<dbReference type="AlphaFoldDB" id="A0A4Y1WWG3"/>
<evidence type="ECO:0008006" key="4">
    <source>
        <dbReference type="Google" id="ProtNLM"/>
    </source>
</evidence>
<keyword evidence="3" id="KW-1185">Reference proteome</keyword>
<name>A0A4Y1WWG3_9BACT</name>